<dbReference type="PROSITE" id="PS50004">
    <property type="entry name" value="C2"/>
    <property type="match status" value="1"/>
</dbReference>
<dbReference type="Gene3D" id="2.60.40.150">
    <property type="entry name" value="C2 domain"/>
    <property type="match status" value="1"/>
</dbReference>
<evidence type="ECO:0000313" key="6">
    <source>
        <dbReference type="EMBL" id="CAK0828531.1"/>
    </source>
</evidence>
<dbReference type="InterPro" id="IPR000008">
    <property type="entry name" value="C2_dom"/>
</dbReference>
<organism evidence="6 7">
    <name type="scientific">Prorocentrum cordatum</name>
    <dbReference type="NCBI Taxonomy" id="2364126"/>
    <lineage>
        <taxon>Eukaryota</taxon>
        <taxon>Sar</taxon>
        <taxon>Alveolata</taxon>
        <taxon>Dinophyceae</taxon>
        <taxon>Prorocentrales</taxon>
        <taxon>Prorocentraceae</taxon>
        <taxon>Prorocentrum</taxon>
    </lineage>
</organism>
<evidence type="ECO:0000256" key="1">
    <source>
        <dbReference type="ARBA" id="ARBA00022737"/>
    </source>
</evidence>
<keyword evidence="7" id="KW-1185">Reference proteome</keyword>
<keyword evidence="1" id="KW-0677">Repeat</keyword>
<dbReference type="Pfam" id="PF12796">
    <property type="entry name" value="Ank_2"/>
    <property type="match status" value="4"/>
</dbReference>
<name>A0ABN9SDN0_9DINO</name>
<dbReference type="SMART" id="SM00248">
    <property type="entry name" value="ANK"/>
    <property type="match status" value="14"/>
</dbReference>
<dbReference type="InterPro" id="IPR036770">
    <property type="entry name" value="Ankyrin_rpt-contain_sf"/>
</dbReference>
<accession>A0ABN9SDN0</accession>
<dbReference type="CDD" id="cd00030">
    <property type="entry name" value="C2"/>
    <property type="match status" value="1"/>
</dbReference>
<feature type="repeat" description="ANK" evidence="3">
    <location>
        <begin position="549"/>
        <end position="572"/>
    </location>
</feature>
<reference evidence="6" key="1">
    <citation type="submission" date="2023-10" db="EMBL/GenBank/DDBJ databases">
        <authorList>
            <person name="Chen Y."/>
            <person name="Shah S."/>
            <person name="Dougan E. K."/>
            <person name="Thang M."/>
            <person name="Chan C."/>
        </authorList>
    </citation>
    <scope>NUCLEOTIDE SEQUENCE [LARGE SCALE GENOMIC DNA]</scope>
</reference>
<feature type="domain" description="C2" evidence="5">
    <location>
        <begin position="754"/>
        <end position="885"/>
    </location>
</feature>
<dbReference type="PROSITE" id="PS50088">
    <property type="entry name" value="ANK_REPEAT"/>
    <property type="match status" value="10"/>
</dbReference>
<feature type="compositionally biased region" description="Basic and acidic residues" evidence="4">
    <location>
        <begin position="39"/>
        <end position="64"/>
    </location>
</feature>
<proteinExistence type="predicted"/>
<dbReference type="Pfam" id="PF00168">
    <property type="entry name" value="C2"/>
    <property type="match status" value="1"/>
</dbReference>
<gene>
    <name evidence="6" type="ORF">PCOR1329_LOCUS27728</name>
</gene>
<feature type="compositionally biased region" description="Basic and acidic residues" evidence="4">
    <location>
        <begin position="1158"/>
        <end position="1172"/>
    </location>
</feature>
<dbReference type="InterPro" id="IPR035892">
    <property type="entry name" value="C2_domain_sf"/>
</dbReference>
<dbReference type="PANTHER" id="PTHR24198">
    <property type="entry name" value="ANKYRIN REPEAT AND PROTEIN KINASE DOMAIN-CONTAINING PROTEIN"/>
    <property type="match status" value="1"/>
</dbReference>
<feature type="repeat" description="ANK" evidence="3">
    <location>
        <begin position="664"/>
        <end position="696"/>
    </location>
</feature>
<feature type="repeat" description="ANK" evidence="3">
    <location>
        <begin position="308"/>
        <end position="340"/>
    </location>
</feature>
<comment type="caution">
    <text evidence="6">The sequence shown here is derived from an EMBL/GenBank/DDBJ whole genome shotgun (WGS) entry which is preliminary data.</text>
</comment>
<feature type="repeat" description="ANK" evidence="3">
    <location>
        <begin position="134"/>
        <end position="166"/>
    </location>
</feature>
<dbReference type="InterPro" id="IPR002110">
    <property type="entry name" value="Ankyrin_rpt"/>
</dbReference>
<dbReference type="SUPFAM" id="SSF49562">
    <property type="entry name" value="C2 domain (Calcium/lipid-binding domain, CaLB)"/>
    <property type="match status" value="1"/>
</dbReference>
<feature type="repeat" description="ANK" evidence="3">
    <location>
        <begin position="697"/>
        <end position="729"/>
    </location>
</feature>
<sequence>MGLVLARREDEQNEYNQFLDKCRPEYIENDELLGLAPEGGDRKDDHVDLGREQHFDPEDDHSASDEDSEDGDRQAAPQLQPTAPSAKVDARTRAQGRIADQQRQLLQSAATGRKWKAMQLSRKPHIKVNFADVHGRTALFLAAERGQPSVCEMLLGGNATLRAKVDKTNNDGWTPLAAAVFHGQVACIEVLLNAAANVNAQDKHGCTPLILAASSPKLYLVDLVSRPDRRKREKVRREAFRLQNRLEKGIGAGQTGDQEDDLPAGQGRLANGMDPFTIWRYYPNRIELIVMDRLMAKSRLQVDLTDKWRRTPLTYAARYGRVHAVSRLLYRKANIHHKDKDGKTAVHHAACNDHLDTVELLLAAGSSVNSTDEYFRTPLHGALDAKDESMANLLLKADASVNAYDCEGRTPIMLAMDQQNQRLFGAIIEHRSNLDVLDRRGWNVVIYSIETGMFGEVFGLLSKLGERSKPVLRSRDPQGRNCLHHAAQLHDAAYSNKVVDQLLNMDHAAATLGDCNGDTAIHFSAELGRLEALRMYVSFHERVDFLNNRGETPLHYAAHGGHIACVVFLIENRGKGPVCDAYAIDKEGKTLLMHACVSGNLDLVNVLVQNKDGKHSVLALPPLDVNVRDCYGLTALSIAAQEGHWQLLPSLMLAGASTATKDFDGFTALHWAAVEDEALAASCLIDLGLDPNATDDRGWTPLMHAAARGSDEVARVLVDSGARLDVRNWDGDTATQICARRQDSVEAAQVTKDILADAMLDVGVKPSGCISAEGHFKVSVIRAEDLYLEGKVGELNVYVCCIFCTQDGSAPQVAFSSCSMNDSHPEWHEVFRFDTEKLDSSACLVAWVMAAPGTTAEDVVDSATLGLDEQELHRIRMNERITGKQRVRKRAGFGTSLQESFGRMMRQADKDQDEEVQKLRKLALAQRRDAEPTSDLKTATESERDFLPLEQRRWLEVNNLRALLQRSGCNVAPPLAPKCHLPLGCVVVRYRHLRQAVWGVEPVEINRTLRLNCRGSLKLEVDFRPKFFECKVEEKTAFKEDAGDDDVYDLRPLTGLSPEQLHELDMAEVDDFRPQQMETGGKAVTVDDVLMELANHGKPRRDAEELWKRFRQVRQWSQTVLEVKAQVAAEEEPLPPPKNREKAKDPADGASASAAARGARDKDQDKEAKTEAESETPYVVKAVKQAMLRYQAARQAAELRREALDLPIGSAARGVVAAGLHAVTAASAVQPGARGGAAAAPRLQLGGAQQAKEKPLGMRLPSLDPEPWLERLLEGSRLWA</sequence>
<feature type="compositionally biased region" description="Basic and acidic residues" evidence="4">
    <location>
        <begin position="1138"/>
        <end position="1147"/>
    </location>
</feature>
<dbReference type="Gene3D" id="1.25.40.20">
    <property type="entry name" value="Ankyrin repeat-containing domain"/>
    <property type="match status" value="4"/>
</dbReference>
<dbReference type="PRINTS" id="PR01415">
    <property type="entry name" value="ANKYRIN"/>
</dbReference>
<feature type="region of interest" description="Disordered" evidence="4">
    <location>
        <begin position="32"/>
        <end position="100"/>
    </location>
</feature>
<protein>
    <recommendedName>
        <fullName evidence="5">C2 domain-containing protein</fullName>
    </recommendedName>
</protein>
<evidence type="ECO:0000313" key="7">
    <source>
        <dbReference type="Proteomes" id="UP001189429"/>
    </source>
</evidence>
<dbReference type="Proteomes" id="UP001189429">
    <property type="component" value="Unassembled WGS sequence"/>
</dbReference>
<evidence type="ECO:0000256" key="2">
    <source>
        <dbReference type="ARBA" id="ARBA00023043"/>
    </source>
</evidence>
<feature type="repeat" description="ANK" evidence="3">
    <location>
        <begin position="341"/>
        <end position="373"/>
    </location>
</feature>
<dbReference type="Pfam" id="PF00023">
    <property type="entry name" value="Ank"/>
    <property type="match status" value="1"/>
</dbReference>
<dbReference type="EMBL" id="CAUYUJ010010091">
    <property type="protein sequence ID" value="CAK0828531.1"/>
    <property type="molecule type" value="Genomic_DNA"/>
</dbReference>
<dbReference type="PROSITE" id="PS50297">
    <property type="entry name" value="ANK_REP_REGION"/>
    <property type="match status" value="5"/>
</dbReference>
<feature type="repeat" description="ANK" evidence="3">
    <location>
        <begin position="171"/>
        <end position="203"/>
    </location>
</feature>
<feature type="repeat" description="ANK" evidence="3">
    <location>
        <begin position="631"/>
        <end position="663"/>
    </location>
</feature>
<dbReference type="SUPFAM" id="SSF48403">
    <property type="entry name" value="Ankyrin repeat"/>
    <property type="match status" value="3"/>
</dbReference>
<feature type="region of interest" description="Disordered" evidence="4">
    <location>
        <begin position="1127"/>
        <end position="1175"/>
    </location>
</feature>
<feature type="repeat" description="ANK" evidence="3">
    <location>
        <begin position="374"/>
        <end position="406"/>
    </location>
</feature>
<evidence type="ECO:0000259" key="5">
    <source>
        <dbReference type="PROSITE" id="PS50004"/>
    </source>
</evidence>
<feature type="repeat" description="ANK" evidence="3">
    <location>
        <begin position="407"/>
        <end position="439"/>
    </location>
</feature>
<dbReference type="PANTHER" id="PTHR24198:SF165">
    <property type="entry name" value="ANKYRIN REPEAT-CONTAINING PROTEIN-RELATED"/>
    <property type="match status" value="1"/>
</dbReference>
<evidence type="ECO:0000256" key="3">
    <source>
        <dbReference type="PROSITE-ProRule" id="PRU00023"/>
    </source>
</evidence>
<feature type="compositionally biased region" description="Low complexity" evidence="4">
    <location>
        <begin position="1148"/>
        <end position="1157"/>
    </location>
</feature>
<keyword evidence="2 3" id="KW-0040">ANK repeat</keyword>
<evidence type="ECO:0000256" key="4">
    <source>
        <dbReference type="SAM" id="MobiDB-lite"/>
    </source>
</evidence>